<dbReference type="Proteomes" id="UP000298681">
    <property type="component" value="Unassembled WGS sequence"/>
</dbReference>
<feature type="domain" description="CBS" evidence="10">
    <location>
        <begin position="155"/>
        <end position="217"/>
    </location>
</feature>
<keyword evidence="5 9" id="KW-0460">Magnesium</keyword>
<dbReference type="InterPro" id="IPR006667">
    <property type="entry name" value="SLC41_membr_dom"/>
</dbReference>
<keyword evidence="7 9" id="KW-0472">Membrane</keyword>
<keyword evidence="9" id="KW-0479">Metal-binding</keyword>
<dbReference type="Gene3D" id="1.25.60.10">
    <property type="entry name" value="MgtE N-terminal domain-like"/>
    <property type="match status" value="1"/>
</dbReference>
<dbReference type="SMART" id="SM00116">
    <property type="entry name" value="CBS"/>
    <property type="match status" value="2"/>
</dbReference>
<evidence type="ECO:0000256" key="3">
    <source>
        <dbReference type="ARBA" id="ARBA00022448"/>
    </source>
</evidence>
<dbReference type="PANTHER" id="PTHR43773:SF1">
    <property type="entry name" value="MAGNESIUM TRANSPORTER MGTE"/>
    <property type="match status" value="1"/>
</dbReference>
<evidence type="ECO:0000313" key="12">
    <source>
        <dbReference type="Proteomes" id="UP000298681"/>
    </source>
</evidence>
<evidence type="ECO:0000256" key="5">
    <source>
        <dbReference type="ARBA" id="ARBA00022842"/>
    </source>
</evidence>
<feature type="transmembrane region" description="Helical" evidence="9">
    <location>
        <begin position="328"/>
        <end position="348"/>
    </location>
</feature>
<dbReference type="SUPFAM" id="SSF54631">
    <property type="entry name" value="CBS-domain pair"/>
    <property type="match status" value="1"/>
</dbReference>
<dbReference type="EMBL" id="SPUH01000002">
    <property type="protein sequence ID" value="TKS53241.1"/>
    <property type="molecule type" value="Genomic_DNA"/>
</dbReference>
<dbReference type="InterPro" id="IPR036739">
    <property type="entry name" value="SLC41_membr_dom_sf"/>
</dbReference>
<dbReference type="CDD" id="cd04606">
    <property type="entry name" value="CBS_pair_Mg_transporter"/>
    <property type="match status" value="1"/>
</dbReference>
<protein>
    <recommendedName>
        <fullName evidence="9">Magnesium transporter MgtE</fullName>
    </recommendedName>
</protein>
<dbReference type="Gene3D" id="1.10.357.20">
    <property type="entry name" value="SLC41 divalent cation transporters, integral membrane domain"/>
    <property type="match status" value="1"/>
</dbReference>
<comment type="function">
    <text evidence="9">Acts as a magnesium transporter.</text>
</comment>
<dbReference type="InterPro" id="IPR006668">
    <property type="entry name" value="Mg_transptr_MgtE_intracell_dom"/>
</dbReference>
<gene>
    <name evidence="11" type="primary">mgtE</name>
    <name evidence="11" type="ORF">E4582_13780</name>
</gene>
<evidence type="ECO:0000259" key="10">
    <source>
        <dbReference type="PROSITE" id="PS51371"/>
    </source>
</evidence>
<feature type="transmembrane region" description="Helical" evidence="9">
    <location>
        <begin position="404"/>
        <end position="430"/>
    </location>
</feature>
<comment type="caution">
    <text evidence="11">The sequence shown here is derived from an EMBL/GenBank/DDBJ whole genome shotgun (WGS) entry which is preliminary data.</text>
</comment>
<keyword evidence="3 9" id="KW-0813">Transport</keyword>
<feature type="domain" description="CBS" evidence="10">
    <location>
        <begin position="219"/>
        <end position="275"/>
    </location>
</feature>
<sequence length="467" mass="49720">MIETRNPLLGPRLAHTDRPFDPEQAAREIRRCLDRDDCGLLETWLADALAADVAEAFAHLEPAYAGRALQLIAPAERAFVFGYLPLSAQSDLIAELPRAALTELLERMPADVRADLFNHLPPAVRDQVLPALAQAEREDIRRLSAYGADTAGAIMTSDYAALPPGLTAREAVEELRRVAPDTETIYTAYVIDAGRRLIGVTTLRRLITAAPDTLVSELMQANPIVAHVDDDQETVATLIGRYDFIALPILDGEGRLVGIVTADDAMDVVRAEATEDALLAGGTAGRLAGTVRGASIRQLYRLRVFWLVLLVFGNIFSGAGIAHFEDTIAAHLALLFFLPLLIASAGNAGSQSAMLMVRALATGDVRAQDWSRMLGREVLVAGLLGLTMSVAISLIGAWRGGPDIAVVVAITMLIVVLVGSLIGMSLPFLLSKLRLDPATASGPLVTSIADVAGVLVYFGIASALLGP</sequence>
<keyword evidence="9" id="KW-1003">Cell membrane</keyword>
<comment type="subunit">
    <text evidence="9">Homodimer.</text>
</comment>
<keyword evidence="12" id="KW-1185">Reference proteome</keyword>
<reference evidence="11 12" key="1">
    <citation type="submission" date="2019-01" db="EMBL/GenBank/DDBJ databases">
        <authorList>
            <person name="Zhang S."/>
        </authorList>
    </citation>
    <scope>NUCLEOTIDE SEQUENCE [LARGE SCALE GENOMIC DNA]</scope>
    <source>
        <strain evidence="11 12">1626</strain>
    </source>
</reference>
<evidence type="ECO:0000256" key="8">
    <source>
        <dbReference type="PROSITE-ProRule" id="PRU00703"/>
    </source>
</evidence>
<keyword evidence="6 9" id="KW-1133">Transmembrane helix</keyword>
<dbReference type="InterPro" id="IPR046342">
    <property type="entry name" value="CBS_dom_sf"/>
</dbReference>
<evidence type="ECO:0000256" key="4">
    <source>
        <dbReference type="ARBA" id="ARBA00022692"/>
    </source>
</evidence>
<proteinExistence type="inferred from homology"/>
<dbReference type="PROSITE" id="PS51371">
    <property type="entry name" value="CBS"/>
    <property type="match status" value="2"/>
</dbReference>
<dbReference type="Gene3D" id="3.10.580.10">
    <property type="entry name" value="CBS-domain"/>
    <property type="match status" value="1"/>
</dbReference>
<name>A0A4Z1RHW9_9GAMM</name>
<evidence type="ECO:0000313" key="11">
    <source>
        <dbReference type="EMBL" id="TKS53241.1"/>
    </source>
</evidence>
<dbReference type="Pfam" id="PF03448">
    <property type="entry name" value="MgtE_N"/>
    <property type="match status" value="1"/>
</dbReference>
<dbReference type="GO" id="GO:0005886">
    <property type="term" value="C:plasma membrane"/>
    <property type="evidence" value="ECO:0007669"/>
    <property type="project" value="UniProtKB-SubCell"/>
</dbReference>
<feature type="transmembrane region" description="Helical" evidence="9">
    <location>
        <begin position="378"/>
        <end position="398"/>
    </location>
</feature>
<dbReference type="InterPro" id="IPR000644">
    <property type="entry name" value="CBS_dom"/>
</dbReference>
<dbReference type="InterPro" id="IPR038076">
    <property type="entry name" value="MgtE_N_sf"/>
</dbReference>
<comment type="subcellular location">
    <subcellularLocation>
        <location evidence="9">Cell membrane</location>
        <topology evidence="9">Multi-pass membrane protein</topology>
    </subcellularLocation>
    <subcellularLocation>
        <location evidence="1">Membrane</location>
        <topology evidence="1">Multi-pass membrane protein</topology>
    </subcellularLocation>
</comment>
<dbReference type="SUPFAM" id="SSF161093">
    <property type="entry name" value="MgtE membrane domain-like"/>
    <property type="match status" value="1"/>
</dbReference>
<evidence type="ECO:0000256" key="2">
    <source>
        <dbReference type="ARBA" id="ARBA00009749"/>
    </source>
</evidence>
<feature type="transmembrane region" description="Helical" evidence="9">
    <location>
        <begin position="442"/>
        <end position="465"/>
    </location>
</feature>
<dbReference type="InterPro" id="IPR006669">
    <property type="entry name" value="MgtE_transporter"/>
</dbReference>
<evidence type="ECO:0000256" key="6">
    <source>
        <dbReference type="ARBA" id="ARBA00022989"/>
    </source>
</evidence>
<keyword evidence="8" id="KW-0129">CBS domain</keyword>
<dbReference type="GO" id="GO:0015095">
    <property type="term" value="F:magnesium ion transmembrane transporter activity"/>
    <property type="evidence" value="ECO:0007669"/>
    <property type="project" value="UniProtKB-UniRule"/>
</dbReference>
<organism evidence="11 12">
    <name type="scientific">Luteimonas yindakuii</name>
    <dbReference type="NCBI Taxonomy" id="2565782"/>
    <lineage>
        <taxon>Bacteria</taxon>
        <taxon>Pseudomonadati</taxon>
        <taxon>Pseudomonadota</taxon>
        <taxon>Gammaproteobacteria</taxon>
        <taxon>Lysobacterales</taxon>
        <taxon>Lysobacteraceae</taxon>
        <taxon>Luteimonas</taxon>
    </lineage>
</organism>
<dbReference type="SUPFAM" id="SSF158791">
    <property type="entry name" value="MgtE N-terminal domain-like"/>
    <property type="match status" value="1"/>
</dbReference>
<dbReference type="AlphaFoldDB" id="A0A4Z1RHW9"/>
<evidence type="ECO:0000256" key="7">
    <source>
        <dbReference type="ARBA" id="ARBA00023136"/>
    </source>
</evidence>
<evidence type="ECO:0000256" key="9">
    <source>
        <dbReference type="RuleBase" id="RU362011"/>
    </source>
</evidence>
<dbReference type="Pfam" id="PF00571">
    <property type="entry name" value="CBS"/>
    <property type="match status" value="2"/>
</dbReference>
<dbReference type="Pfam" id="PF01769">
    <property type="entry name" value="MgtE"/>
    <property type="match status" value="1"/>
</dbReference>
<dbReference type="GO" id="GO:0046872">
    <property type="term" value="F:metal ion binding"/>
    <property type="evidence" value="ECO:0007669"/>
    <property type="project" value="UniProtKB-KW"/>
</dbReference>
<dbReference type="NCBIfam" id="TIGR00400">
    <property type="entry name" value="mgtE"/>
    <property type="match status" value="1"/>
</dbReference>
<feature type="transmembrane region" description="Helical" evidence="9">
    <location>
        <begin position="304"/>
        <end position="322"/>
    </location>
</feature>
<accession>A0A4Z1RHW9</accession>
<comment type="similarity">
    <text evidence="2 9">Belongs to the SLC41A transporter family.</text>
</comment>
<evidence type="ECO:0000256" key="1">
    <source>
        <dbReference type="ARBA" id="ARBA00004141"/>
    </source>
</evidence>
<dbReference type="PANTHER" id="PTHR43773">
    <property type="entry name" value="MAGNESIUM TRANSPORTER MGTE"/>
    <property type="match status" value="1"/>
</dbReference>
<dbReference type="SMART" id="SM00924">
    <property type="entry name" value="MgtE_N"/>
    <property type="match status" value="1"/>
</dbReference>
<keyword evidence="4 9" id="KW-0812">Transmembrane</keyword>
<dbReference type="RefSeq" id="WP_134675361.1">
    <property type="nucleotide sequence ID" value="NZ_SPUH01000002.1"/>
</dbReference>